<name>H8L169_FRAAD</name>
<dbReference type="HOGENOM" id="CLU_2507853_0_0_6"/>
<reference evidence="1" key="1">
    <citation type="submission" date="2012-02" db="EMBL/GenBank/DDBJ databases">
        <title>The complete genome of Frateuria aurantia DSM 6220.</title>
        <authorList>
            <consortium name="US DOE Joint Genome Institute (JGI-PGF)"/>
            <person name="Lucas S."/>
            <person name="Copeland A."/>
            <person name="Lapidus A."/>
            <person name="Glavina del Rio T."/>
            <person name="Dalin E."/>
            <person name="Tice H."/>
            <person name="Bruce D."/>
            <person name="Goodwin L."/>
            <person name="Pitluck S."/>
            <person name="Peters L."/>
            <person name="Ovchinnikova G."/>
            <person name="Teshima H."/>
            <person name="Kyrpides N."/>
            <person name="Mavromatis K."/>
            <person name="Ivanova N."/>
            <person name="Brettin T."/>
            <person name="Detter J.C."/>
            <person name="Han C."/>
            <person name="Larimer F."/>
            <person name="Land M."/>
            <person name="Hauser L."/>
            <person name="Markowitz V."/>
            <person name="Cheng J.-F."/>
            <person name="Hugenholtz P."/>
            <person name="Woyke T."/>
            <person name="Wu D."/>
            <person name="Brambilla E."/>
            <person name="Klenk H.-P."/>
            <person name="Eisen J.A."/>
        </authorList>
    </citation>
    <scope>NUCLEOTIDE SEQUENCE</scope>
    <source>
        <strain evidence="1">DSM 6220</strain>
    </source>
</reference>
<proteinExistence type="predicted"/>
<dbReference type="EMBL" id="CP003350">
    <property type="protein sequence ID" value="AFC87224.1"/>
    <property type="molecule type" value="Genomic_DNA"/>
</dbReference>
<evidence type="ECO:0000313" key="1">
    <source>
        <dbReference type="EMBL" id="AFC87224.1"/>
    </source>
</evidence>
<accession>H8L169</accession>
<evidence type="ECO:0000313" key="2">
    <source>
        <dbReference type="Proteomes" id="UP000005234"/>
    </source>
</evidence>
<sequence>MVSHPRGIIAVAHIMTMHPIDEIQRAMAELRRDDYRRARACLCRQREANVKRVYRHVRKPALMASCAYLHVARRGGSDLRRAEQG</sequence>
<protein>
    <submittedName>
        <fullName evidence="1">Uncharacterized protein</fullName>
    </submittedName>
</protein>
<dbReference type="Proteomes" id="UP000005234">
    <property type="component" value="Chromosome"/>
</dbReference>
<dbReference type="KEGG" id="fau:Fraau_2892"/>
<dbReference type="AlphaFoldDB" id="H8L169"/>
<gene>
    <name evidence="1" type="ordered locus">Fraau_2892</name>
</gene>
<organism evidence="1 2">
    <name type="scientific">Frateuria aurantia (strain ATCC 33424 / DSM 6220 / KCTC 2777 / LMG 1558 / NBRC 3245 / NCIMB 13370)</name>
    <name type="common">Acetobacter aurantius</name>
    <dbReference type="NCBI Taxonomy" id="767434"/>
    <lineage>
        <taxon>Bacteria</taxon>
        <taxon>Pseudomonadati</taxon>
        <taxon>Pseudomonadota</taxon>
        <taxon>Gammaproteobacteria</taxon>
        <taxon>Lysobacterales</taxon>
        <taxon>Rhodanobacteraceae</taxon>
        <taxon>Frateuria</taxon>
    </lineage>
</organism>
<keyword evidence="2" id="KW-1185">Reference proteome</keyword>